<dbReference type="AlphaFoldDB" id="A0A9P9YJI7"/>
<accession>A0A9P9YJI7</accession>
<dbReference type="EMBL" id="JAMKOV010000010">
    <property type="protein sequence ID" value="KAI8037748.1"/>
    <property type="molecule type" value="Genomic_DNA"/>
</dbReference>
<protein>
    <submittedName>
        <fullName evidence="3">Uncharacterized protein</fullName>
    </submittedName>
</protein>
<evidence type="ECO:0000313" key="3">
    <source>
        <dbReference type="EMBL" id="KAI8037748.1"/>
    </source>
</evidence>
<dbReference type="Proteomes" id="UP001059596">
    <property type="component" value="Unassembled WGS sequence"/>
</dbReference>
<feature type="transmembrane region" description="Helical" evidence="2">
    <location>
        <begin position="46"/>
        <end position="64"/>
    </location>
</feature>
<comment type="caution">
    <text evidence="3">The sequence shown here is derived from an EMBL/GenBank/DDBJ whole genome shotgun (WGS) entry which is preliminary data.</text>
</comment>
<evidence type="ECO:0000313" key="4">
    <source>
        <dbReference type="Proteomes" id="UP001059596"/>
    </source>
</evidence>
<evidence type="ECO:0000256" key="2">
    <source>
        <dbReference type="SAM" id="Phobius"/>
    </source>
</evidence>
<organism evidence="3 4">
    <name type="scientific">Drosophila gunungcola</name>
    <name type="common">fruit fly</name>
    <dbReference type="NCBI Taxonomy" id="103775"/>
    <lineage>
        <taxon>Eukaryota</taxon>
        <taxon>Metazoa</taxon>
        <taxon>Ecdysozoa</taxon>
        <taxon>Arthropoda</taxon>
        <taxon>Hexapoda</taxon>
        <taxon>Insecta</taxon>
        <taxon>Pterygota</taxon>
        <taxon>Neoptera</taxon>
        <taxon>Endopterygota</taxon>
        <taxon>Diptera</taxon>
        <taxon>Brachycera</taxon>
        <taxon>Muscomorpha</taxon>
        <taxon>Ephydroidea</taxon>
        <taxon>Drosophilidae</taxon>
        <taxon>Drosophila</taxon>
        <taxon>Sophophora</taxon>
    </lineage>
</organism>
<keyword evidence="2" id="KW-0472">Membrane</keyword>
<keyword evidence="4" id="KW-1185">Reference proteome</keyword>
<proteinExistence type="predicted"/>
<keyword evidence="2" id="KW-0812">Transmembrane</keyword>
<dbReference type="OrthoDB" id="7863523at2759"/>
<keyword evidence="2" id="KW-1133">Transmembrane helix</keyword>
<gene>
    <name evidence="3" type="ORF">M5D96_009248</name>
</gene>
<feature type="region of interest" description="Disordered" evidence="1">
    <location>
        <begin position="123"/>
        <end position="220"/>
    </location>
</feature>
<sequence>MWDYRQKIDFETSVKISPYCHAWQSVCWFMLKGLDLWKFLVSDRSPTYLVVLTIFLIGLSWMIFKKLRRRWKEVPMSEIQLLRDRVQFVSQDMVMLQDALNATLVSKPVASISNEVIDAFLERGTDEDEENPPPEPQESESATKNPDPEPQDNSLDENKALPVEKVPAKQAQSVNKPLVQPKPRRMLSQNPRDLNEYTDVEQRNVRRRQSIPGSTAERRM</sequence>
<name>A0A9P9YJI7_9MUSC</name>
<reference evidence="3" key="1">
    <citation type="journal article" date="2023" name="Genome Biol. Evol.">
        <title>Long-read-based Genome Assembly of Drosophila gunungcola Reveals Fewer Chemosensory Genes in Flower-breeding Species.</title>
        <authorList>
            <person name="Negi A."/>
            <person name="Liao B.Y."/>
            <person name="Yeh S.D."/>
        </authorList>
    </citation>
    <scope>NUCLEOTIDE SEQUENCE</scope>
    <source>
        <strain evidence="3">Sukarami</strain>
    </source>
</reference>
<evidence type="ECO:0000256" key="1">
    <source>
        <dbReference type="SAM" id="MobiDB-lite"/>
    </source>
</evidence>